<sequence>MNSPYEALGSESGVRALVDRFYDVMDGDPSVATIRAMHGDSLEGIRTGLTLYLTEWLGGPKVFSQRSGGMCLTDAHRGFALNEQARDEWLYCMEQALADTALGTAERDQLKAAFYRIADFMRNM</sequence>
<evidence type="ECO:0000256" key="2">
    <source>
        <dbReference type="ARBA" id="ARBA00022617"/>
    </source>
</evidence>
<dbReference type="PANTHER" id="PTHR47366:SF1">
    <property type="entry name" value="TWO-ON-TWO HEMOGLOBIN-3"/>
    <property type="match status" value="1"/>
</dbReference>
<dbReference type="CDD" id="cd14773">
    <property type="entry name" value="TrHb2_PhHbO-like_O"/>
    <property type="match status" value="1"/>
</dbReference>
<dbReference type="InterPro" id="IPR044203">
    <property type="entry name" value="GlbO/GLB3-like"/>
</dbReference>
<dbReference type="InterPro" id="IPR001486">
    <property type="entry name" value="Hemoglobin_trunc"/>
</dbReference>
<evidence type="ECO:0000256" key="4">
    <source>
        <dbReference type="ARBA" id="ARBA00023004"/>
    </source>
</evidence>
<dbReference type="Gene3D" id="1.10.490.10">
    <property type="entry name" value="Globins"/>
    <property type="match status" value="1"/>
</dbReference>
<evidence type="ECO:0000313" key="6">
    <source>
        <dbReference type="EMBL" id="GAA4882361.1"/>
    </source>
</evidence>
<reference evidence="7" key="1">
    <citation type="journal article" date="2019" name="Int. J. Syst. Evol. Microbiol.">
        <title>The Global Catalogue of Microorganisms (GCM) 10K type strain sequencing project: providing services to taxonomists for standard genome sequencing and annotation.</title>
        <authorList>
            <consortium name="The Broad Institute Genomics Platform"/>
            <consortium name="The Broad Institute Genome Sequencing Center for Infectious Disease"/>
            <person name="Wu L."/>
            <person name="Ma J."/>
        </authorList>
    </citation>
    <scope>NUCLEOTIDE SEQUENCE [LARGE SCALE GENOMIC DNA]</scope>
    <source>
        <strain evidence="7">JCM 18401</strain>
    </source>
</reference>
<dbReference type="InterPro" id="IPR012292">
    <property type="entry name" value="Globin/Proto"/>
</dbReference>
<dbReference type="Pfam" id="PF01152">
    <property type="entry name" value="Bac_globin"/>
    <property type="match status" value="1"/>
</dbReference>
<dbReference type="InterPro" id="IPR009050">
    <property type="entry name" value="Globin-like_sf"/>
</dbReference>
<keyword evidence="7" id="KW-1185">Reference proteome</keyword>
<evidence type="ECO:0000256" key="5">
    <source>
        <dbReference type="ARBA" id="ARBA00034496"/>
    </source>
</evidence>
<gene>
    <name evidence="6" type="ORF">GCM10023333_15620</name>
</gene>
<evidence type="ECO:0000256" key="1">
    <source>
        <dbReference type="ARBA" id="ARBA00022448"/>
    </source>
</evidence>
<comment type="caution">
    <text evidence="6">The sequence shown here is derived from an EMBL/GenBank/DDBJ whole genome shotgun (WGS) entry which is preliminary data.</text>
</comment>
<accession>A0ABP9ELJ5</accession>
<keyword evidence="4" id="KW-0408">Iron</keyword>
<protein>
    <submittedName>
        <fullName evidence="6">Group II truncated hemoglobin</fullName>
    </submittedName>
</protein>
<name>A0ABP9ELJ5_9GAMM</name>
<keyword evidence="2" id="KW-0349">Heme</keyword>
<dbReference type="PANTHER" id="PTHR47366">
    <property type="entry name" value="TWO-ON-TWO HEMOGLOBIN-3"/>
    <property type="match status" value="1"/>
</dbReference>
<proteinExistence type="inferred from homology"/>
<keyword evidence="1" id="KW-0813">Transport</keyword>
<keyword evidence="3" id="KW-0479">Metal-binding</keyword>
<evidence type="ECO:0000256" key="3">
    <source>
        <dbReference type="ARBA" id="ARBA00022723"/>
    </source>
</evidence>
<dbReference type="EMBL" id="BAABJZ010000023">
    <property type="protein sequence ID" value="GAA4882361.1"/>
    <property type="molecule type" value="Genomic_DNA"/>
</dbReference>
<dbReference type="Proteomes" id="UP001499988">
    <property type="component" value="Unassembled WGS sequence"/>
</dbReference>
<comment type="similarity">
    <text evidence="5">Belongs to the truncated hemoglobin family. Group II subfamily.</text>
</comment>
<dbReference type="SUPFAM" id="SSF46458">
    <property type="entry name" value="Globin-like"/>
    <property type="match status" value="1"/>
</dbReference>
<dbReference type="RefSeq" id="WP_345334792.1">
    <property type="nucleotide sequence ID" value="NZ_BAABJZ010000023.1"/>
</dbReference>
<evidence type="ECO:0000313" key="7">
    <source>
        <dbReference type="Proteomes" id="UP001499988"/>
    </source>
</evidence>
<organism evidence="6 7">
    <name type="scientific">Ferrimonas pelagia</name>
    <dbReference type="NCBI Taxonomy" id="1177826"/>
    <lineage>
        <taxon>Bacteria</taxon>
        <taxon>Pseudomonadati</taxon>
        <taxon>Pseudomonadota</taxon>
        <taxon>Gammaproteobacteria</taxon>
        <taxon>Alteromonadales</taxon>
        <taxon>Ferrimonadaceae</taxon>
        <taxon>Ferrimonas</taxon>
    </lineage>
</organism>